<evidence type="ECO:0000313" key="2">
    <source>
        <dbReference type="Proteomes" id="UP001056756"/>
    </source>
</evidence>
<gene>
    <name evidence="1" type="ORF">NAG76_09385</name>
</gene>
<dbReference type="InterPro" id="IPR029033">
    <property type="entry name" value="His_PPase_superfam"/>
</dbReference>
<name>A0A9J6ZK87_9BACL</name>
<evidence type="ECO:0000313" key="1">
    <source>
        <dbReference type="EMBL" id="URN96407.1"/>
    </source>
</evidence>
<dbReference type="InterPro" id="IPR013078">
    <property type="entry name" value="His_Pase_superF_clade-1"/>
</dbReference>
<dbReference type="GO" id="GO:0005737">
    <property type="term" value="C:cytoplasm"/>
    <property type="evidence" value="ECO:0007669"/>
    <property type="project" value="TreeGrafter"/>
</dbReference>
<dbReference type="Proteomes" id="UP001056756">
    <property type="component" value="Chromosome"/>
</dbReference>
<dbReference type="KEGG" id="plig:NAG76_09385"/>
<dbReference type="AlphaFoldDB" id="A0A9J6ZK87"/>
<dbReference type="Gene3D" id="3.40.50.1240">
    <property type="entry name" value="Phosphoglycerate mutase-like"/>
    <property type="match status" value="1"/>
</dbReference>
<dbReference type="SMART" id="SM00855">
    <property type="entry name" value="PGAM"/>
    <property type="match status" value="1"/>
</dbReference>
<reference evidence="1" key="1">
    <citation type="submission" date="2022-05" db="EMBL/GenBank/DDBJ databases">
        <title>Novel bacterial taxa in a minimal lignocellulolytic consortium and its capacity to transform plastics disclosed by genome-resolved metagenomics.</title>
        <authorList>
            <person name="Rodriguez C.A.D."/>
            <person name="Diaz-Garcia L."/>
            <person name="Herrera K."/>
            <person name="Tarazona N.A."/>
            <person name="Sproer C."/>
            <person name="Overmann J."/>
            <person name="Jimenez D.J."/>
        </authorList>
    </citation>
    <scope>NUCLEOTIDE SEQUENCE</scope>
    <source>
        <strain evidence="1">MAG5</strain>
    </source>
</reference>
<dbReference type="PANTHER" id="PTHR48100">
    <property type="entry name" value="BROAD-SPECIFICITY PHOSPHATASE YOR283W-RELATED"/>
    <property type="match status" value="1"/>
</dbReference>
<sequence>MRTNLYFVRHAHSIYTPEELTRSLSERGFSDAKIVNQILQKANIDHVISSPYKRAFQTVEGIANYIGEDIVIEKDFKERVLSERPVDDFNYAIQRVWEDYNFSFEGGESNKNAQMRGVRLTLQILDRFNTKNIVIGTHGNIMVLIMNYFDQKYDYNFWKHLDMPDIYKLSFDGTDLKEVIRLWESD</sequence>
<proteinExistence type="predicted"/>
<dbReference type="InterPro" id="IPR050275">
    <property type="entry name" value="PGM_Phosphatase"/>
</dbReference>
<organism evidence="1 2">
    <name type="scientific">Candidatus Pristimantibacillus lignocellulolyticus</name>
    <dbReference type="NCBI Taxonomy" id="2994561"/>
    <lineage>
        <taxon>Bacteria</taxon>
        <taxon>Bacillati</taxon>
        <taxon>Bacillota</taxon>
        <taxon>Bacilli</taxon>
        <taxon>Bacillales</taxon>
        <taxon>Paenibacillaceae</taxon>
        <taxon>Candidatus Pristimantibacillus</taxon>
    </lineage>
</organism>
<protein>
    <submittedName>
        <fullName evidence="1">Phosphoglycerate mutase family protein</fullName>
    </submittedName>
</protein>
<dbReference type="EMBL" id="CP097899">
    <property type="protein sequence ID" value="URN96407.1"/>
    <property type="molecule type" value="Genomic_DNA"/>
</dbReference>
<dbReference type="GO" id="GO:0016791">
    <property type="term" value="F:phosphatase activity"/>
    <property type="evidence" value="ECO:0007669"/>
    <property type="project" value="TreeGrafter"/>
</dbReference>
<accession>A0A9J6ZK87</accession>
<dbReference type="PANTHER" id="PTHR48100:SF59">
    <property type="entry name" value="ADENOSYLCOBALAMIN_ALPHA-RIBAZOLE PHOSPHATASE"/>
    <property type="match status" value="1"/>
</dbReference>
<dbReference type="SUPFAM" id="SSF53254">
    <property type="entry name" value="Phosphoglycerate mutase-like"/>
    <property type="match status" value="1"/>
</dbReference>
<dbReference type="Pfam" id="PF00300">
    <property type="entry name" value="His_Phos_1"/>
    <property type="match status" value="1"/>
</dbReference>
<dbReference type="CDD" id="cd07067">
    <property type="entry name" value="HP_PGM_like"/>
    <property type="match status" value="1"/>
</dbReference>